<evidence type="ECO:0000259" key="2">
    <source>
        <dbReference type="SMART" id="SM00481"/>
    </source>
</evidence>
<organism evidence="3 4">
    <name type="scientific">Aggregatibacter aphrophilus</name>
    <name type="common">Haemophilus aphrophilus</name>
    <dbReference type="NCBI Taxonomy" id="732"/>
    <lineage>
        <taxon>Bacteria</taxon>
        <taxon>Pseudomonadati</taxon>
        <taxon>Pseudomonadota</taxon>
        <taxon>Gammaproteobacteria</taxon>
        <taxon>Pasteurellales</taxon>
        <taxon>Pasteurellaceae</taxon>
        <taxon>Aggregatibacter</taxon>
    </lineage>
</organism>
<dbReference type="AlphaFoldDB" id="A0A336N6F3"/>
<dbReference type="InterPro" id="IPR016195">
    <property type="entry name" value="Pol/histidinol_Pase-like"/>
</dbReference>
<reference evidence="3 4" key="1">
    <citation type="submission" date="2018-06" db="EMBL/GenBank/DDBJ databases">
        <authorList>
            <consortium name="Pathogen Informatics"/>
            <person name="Doyle S."/>
        </authorList>
    </citation>
    <scope>NUCLEOTIDE SEQUENCE [LARGE SCALE GENOMIC DNA]</scope>
    <source>
        <strain evidence="3 4">NCTC5908</strain>
    </source>
</reference>
<dbReference type="InterPro" id="IPR004805">
    <property type="entry name" value="DnaE2/DnaE/PolC"/>
</dbReference>
<dbReference type="SUPFAM" id="SSF89550">
    <property type="entry name" value="PHP domain-like"/>
    <property type="match status" value="1"/>
</dbReference>
<dbReference type="GO" id="GO:0008408">
    <property type="term" value="F:3'-5' exonuclease activity"/>
    <property type="evidence" value="ECO:0007669"/>
    <property type="project" value="InterPro"/>
</dbReference>
<dbReference type="GO" id="GO:0006260">
    <property type="term" value="P:DNA replication"/>
    <property type="evidence" value="ECO:0007669"/>
    <property type="project" value="InterPro"/>
</dbReference>
<dbReference type="InterPro" id="IPR003141">
    <property type="entry name" value="Pol/His_phosphatase_N"/>
</dbReference>
<evidence type="ECO:0000313" key="3">
    <source>
        <dbReference type="EMBL" id="SSZ30007.1"/>
    </source>
</evidence>
<feature type="domain" description="Polymerase/histidinol phosphatase N-terminal" evidence="2">
    <location>
        <begin position="7"/>
        <end position="74"/>
    </location>
</feature>
<gene>
    <name evidence="3" type="primary">dnaE_3</name>
    <name evidence="3" type="ORF">NCTC5908_01825</name>
</gene>
<dbReference type="EMBL" id="UFSP01000003">
    <property type="protein sequence ID" value="SSZ30007.1"/>
    <property type="molecule type" value="Genomic_DNA"/>
</dbReference>
<name>A0A336N6F3_AGGAP</name>
<dbReference type="PANTHER" id="PTHR32294:SF0">
    <property type="entry name" value="DNA POLYMERASE III SUBUNIT ALPHA"/>
    <property type="match status" value="1"/>
</dbReference>
<dbReference type="InterPro" id="IPR004013">
    <property type="entry name" value="PHP_dom"/>
</dbReference>
<evidence type="ECO:0000313" key="4">
    <source>
        <dbReference type="Proteomes" id="UP000253728"/>
    </source>
</evidence>
<dbReference type="Proteomes" id="UP000253728">
    <property type="component" value="Unassembled WGS sequence"/>
</dbReference>
<proteinExistence type="predicted"/>
<keyword evidence="3" id="KW-0808">Transferase</keyword>
<sequence>MSQPRFVHLQVHSDFSMIDGIAKVKPLVKACVENNMVAMALTDFTNFCGLVRFYGEALSSGVKPIIGADVLVKSELCGDEPFHLTLLAKITKAIKTSHYYFPVRMSGAIPICHTSINNGWWSTKMASLFYPAVFVGMWAENC</sequence>
<keyword evidence="3" id="KW-0548">Nucleotidyltransferase</keyword>
<accession>A0A336N6F3</accession>
<evidence type="ECO:0000256" key="1">
    <source>
        <dbReference type="ARBA" id="ARBA00019114"/>
    </source>
</evidence>
<protein>
    <recommendedName>
        <fullName evidence="1">DNA polymerase III subunit alpha</fullName>
    </recommendedName>
</protein>
<dbReference type="SMART" id="SM00481">
    <property type="entry name" value="POLIIIAc"/>
    <property type="match status" value="1"/>
</dbReference>
<dbReference type="Gene3D" id="3.20.20.140">
    <property type="entry name" value="Metal-dependent hydrolases"/>
    <property type="match status" value="1"/>
</dbReference>
<dbReference type="PANTHER" id="PTHR32294">
    <property type="entry name" value="DNA POLYMERASE III SUBUNIT ALPHA"/>
    <property type="match status" value="1"/>
</dbReference>
<dbReference type="Pfam" id="PF02811">
    <property type="entry name" value="PHP"/>
    <property type="match status" value="1"/>
</dbReference>
<dbReference type="GO" id="GO:0016779">
    <property type="term" value="F:nucleotidyltransferase activity"/>
    <property type="evidence" value="ECO:0007669"/>
    <property type="project" value="UniProtKB-KW"/>
</dbReference>